<dbReference type="EMBL" id="REGN01002007">
    <property type="protein sequence ID" value="RNA30980.1"/>
    <property type="molecule type" value="Genomic_DNA"/>
</dbReference>
<dbReference type="AlphaFoldDB" id="A0A3M7S5X1"/>
<evidence type="ECO:0000313" key="2">
    <source>
        <dbReference type="EMBL" id="RNA30980.1"/>
    </source>
</evidence>
<accession>A0A3M7S5X1</accession>
<proteinExistence type="predicted"/>
<gene>
    <name evidence="2" type="ORF">BpHYR1_038188</name>
</gene>
<reference evidence="2 3" key="1">
    <citation type="journal article" date="2018" name="Sci. Rep.">
        <title>Genomic signatures of local adaptation to the degree of environmental predictability in rotifers.</title>
        <authorList>
            <person name="Franch-Gras L."/>
            <person name="Hahn C."/>
            <person name="Garcia-Roger E.M."/>
            <person name="Carmona M.J."/>
            <person name="Serra M."/>
            <person name="Gomez A."/>
        </authorList>
    </citation>
    <scope>NUCLEOTIDE SEQUENCE [LARGE SCALE GENOMIC DNA]</scope>
    <source>
        <strain evidence="2">HYR1</strain>
    </source>
</reference>
<organism evidence="2 3">
    <name type="scientific">Brachionus plicatilis</name>
    <name type="common">Marine rotifer</name>
    <name type="synonym">Brachionus muelleri</name>
    <dbReference type="NCBI Taxonomy" id="10195"/>
    <lineage>
        <taxon>Eukaryota</taxon>
        <taxon>Metazoa</taxon>
        <taxon>Spiralia</taxon>
        <taxon>Gnathifera</taxon>
        <taxon>Rotifera</taxon>
        <taxon>Eurotatoria</taxon>
        <taxon>Monogononta</taxon>
        <taxon>Pseudotrocha</taxon>
        <taxon>Ploima</taxon>
        <taxon>Brachionidae</taxon>
        <taxon>Brachionus</taxon>
    </lineage>
</organism>
<feature type="region of interest" description="Disordered" evidence="1">
    <location>
        <begin position="79"/>
        <end position="98"/>
    </location>
</feature>
<evidence type="ECO:0000256" key="1">
    <source>
        <dbReference type="SAM" id="MobiDB-lite"/>
    </source>
</evidence>
<comment type="caution">
    <text evidence="2">The sequence shown here is derived from an EMBL/GenBank/DDBJ whole genome shotgun (WGS) entry which is preliminary data.</text>
</comment>
<dbReference type="Proteomes" id="UP000276133">
    <property type="component" value="Unassembled WGS sequence"/>
</dbReference>
<protein>
    <submittedName>
        <fullName evidence="2">Uncharacterized protein</fullName>
    </submittedName>
</protein>
<keyword evidence="3" id="KW-1185">Reference proteome</keyword>
<evidence type="ECO:0000313" key="3">
    <source>
        <dbReference type="Proteomes" id="UP000276133"/>
    </source>
</evidence>
<name>A0A3M7S5X1_BRAPC</name>
<sequence>MNLFYAKNILNQKTISILCFTTLKINLDELTKQQCSNYCDNYCDNMLNLSLPTFESYLKEITTVWRIEIDKNEWFKSQKRKRVQSSKTGPALQRQSSENFAVNQNTIVQNSKPAILELFSQS</sequence>